<dbReference type="EMBL" id="BOON01000078">
    <property type="protein sequence ID" value="GII26443.1"/>
    <property type="molecule type" value="Genomic_DNA"/>
</dbReference>
<name>A0A8J3THA6_9ACTN</name>
<dbReference type="Proteomes" id="UP000599074">
    <property type="component" value="Unassembled WGS sequence"/>
</dbReference>
<accession>A0A8J3THA6</accession>
<gene>
    <name evidence="1" type="ORF">Pme01_60400</name>
</gene>
<keyword evidence="2" id="KW-1185">Reference proteome</keyword>
<organism evidence="1 2">
    <name type="scientific">Planosporangium mesophilum</name>
    <dbReference type="NCBI Taxonomy" id="689768"/>
    <lineage>
        <taxon>Bacteria</taxon>
        <taxon>Bacillati</taxon>
        <taxon>Actinomycetota</taxon>
        <taxon>Actinomycetes</taxon>
        <taxon>Micromonosporales</taxon>
        <taxon>Micromonosporaceae</taxon>
        <taxon>Planosporangium</taxon>
    </lineage>
</organism>
<protein>
    <recommendedName>
        <fullName evidence="3">DUF3396 domain-containing protein</fullName>
    </recommendedName>
</protein>
<comment type="caution">
    <text evidence="1">The sequence shown here is derived from an EMBL/GenBank/DDBJ whole genome shotgun (WGS) entry which is preliminary data.</text>
</comment>
<evidence type="ECO:0000313" key="1">
    <source>
        <dbReference type="EMBL" id="GII26443.1"/>
    </source>
</evidence>
<reference evidence="1" key="1">
    <citation type="submission" date="2021-01" db="EMBL/GenBank/DDBJ databases">
        <title>Whole genome shotgun sequence of Planosporangium mesophilum NBRC 109066.</title>
        <authorList>
            <person name="Komaki H."/>
            <person name="Tamura T."/>
        </authorList>
    </citation>
    <scope>NUCLEOTIDE SEQUENCE</scope>
    <source>
        <strain evidence="1">NBRC 109066</strain>
    </source>
</reference>
<evidence type="ECO:0000313" key="2">
    <source>
        <dbReference type="Proteomes" id="UP000599074"/>
    </source>
</evidence>
<sequence length="294" mass="32578">MDDEARTPSWVFDGGPEPDGLAAVLYLDNADSIARVAEVLRLWHDSAVELVLPVFAAPAPVTPGVEVRGTEEDLDGRARPVRVARWTDGLTEDLYQLSAWWSYEDRSLDQIYQMHVYAFRYYPPVAPGVGRQHLHLRVSMTVPQGTLDVAIPAMLEMMRRVGDVADPAYGEMVVNRHMAAPDSHLDNALRRLVTHSADESRTHLRGYEWVTVVPAQLVERLGGVEAIRGCGAFVEVVGLASGGALLRATEDPEEYTPERVKRVFEALRAVLPPGKPRWLAGQDFSRIVFQDASA</sequence>
<dbReference type="AlphaFoldDB" id="A0A8J3THA6"/>
<dbReference type="RefSeq" id="WP_168118226.1">
    <property type="nucleotide sequence ID" value="NZ_BOON01000078.1"/>
</dbReference>
<evidence type="ECO:0008006" key="3">
    <source>
        <dbReference type="Google" id="ProtNLM"/>
    </source>
</evidence>
<proteinExistence type="predicted"/>